<gene>
    <name evidence="1" type="ORF">RND71_036352</name>
</gene>
<keyword evidence="2" id="KW-1185">Reference proteome</keyword>
<name>A0AAE1R1B9_9SOLA</name>
<accession>A0AAE1R1B9</accession>
<dbReference type="AlphaFoldDB" id="A0AAE1R1B9"/>
<reference evidence="1" key="1">
    <citation type="submission" date="2023-12" db="EMBL/GenBank/DDBJ databases">
        <title>Genome assembly of Anisodus tanguticus.</title>
        <authorList>
            <person name="Wang Y.-J."/>
        </authorList>
    </citation>
    <scope>NUCLEOTIDE SEQUENCE</scope>
    <source>
        <strain evidence="1">KB-2021</strain>
        <tissue evidence="1">Leaf</tissue>
    </source>
</reference>
<evidence type="ECO:0000313" key="2">
    <source>
        <dbReference type="Proteomes" id="UP001291623"/>
    </source>
</evidence>
<dbReference type="EMBL" id="JAVYJV010000020">
    <property type="protein sequence ID" value="KAK4343258.1"/>
    <property type="molecule type" value="Genomic_DNA"/>
</dbReference>
<protein>
    <submittedName>
        <fullName evidence="1">Uncharacterized protein</fullName>
    </submittedName>
</protein>
<proteinExistence type="predicted"/>
<sequence length="111" mass="13266">MPKEKEWCFLVEYTHFLSDEGESIPKLGGDIDGKDCWFHVAFKVLDDEVDWVDGNWICPHEKYRFNYIDEVAVYRMSTNTRKTTLYWTSLGMKYWSIKEENVASRMRRGQP</sequence>
<dbReference type="Proteomes" id="UP001291623">
    <property type="component" value="Unassembled WGS sequence"/>
</dbReference>
<evidence type="ECO:0000313" key="1">
    <source>
        <dbReference type="EMBL" id="KAK4343258.1"/>
    </source>
</evidence>
<comment type="caution">
    <text evidence="1">The sequence shown here is derived from an EMBL/GenBank/DDBJ whole genome shotgun (WGS) entry which is preliminary data.</text>
</comment>
<organism evidence="1 2">
    <name type="scientific">Anisodus tanguticus</name>
    <dbReference type="NCBI Taxonomy" id="243964"/>
    <lineage>
        <taxon>Eukaryota</taxon>
        <taxon>Viridiplantae</taxon>
        <taxon>Streptophyta</taxon>
        <taxon>Embryophyta</taxon>
        <taxon>Tracheophyta</taxon>
        <taxon>Spermatophyta</taxon>
        <taxon>Magnoliopsida</taxon>
        <taxon>eudicotyledons</taxon>
        <taxon>Gunneridae</taxon>
        <taxon>Pentapetalae</taxon>
        <taxon>asterids</taxon>
        <taxon>lamiids</taxon>
        <taxon>Solanales</taxon>
        <taxon>Solanaceae</taxon>
        <taxon>Solanoideae</taxon>
        <taxon>Hyoscyameae</taxon>
        <taxon>Anisodus</taxon>
    </lineage>
</organism>